<evidence type="ECO:0000259" key="4">
    <source>
        <dbReference type="Pfam" id="PF10350"/>
    </source>
</evidence>
<evidence type="ECO:0008006" key="9">
    <source>
        <dbReference type="Google" id="ProtNLM"/>
    </source>
</evidence>
<accession>A0AAN6TZ51</accession>
<organism evidence="7 8">
    <name type="scientific">Parathielavia appendiculata</name>
    <dbReference type="NCBI Taxonomy" id="2587402"/>
    <lineage>
        <taxon>Eukaryota</taxon>
        <taxon>Fungi</taxon>
        <taxon>Dikarya</taxon>
        <taxon>Ascomycota</taxon>
        <taxon>Pezizomycotina</taxon>
        <taxon>Sordariomycetes</taxon>
        <taxon>Sordariomycetidae</taxon>
        <taxon>Sordariales</taxon>
        <taxon>Chaetomiaceae</taxon>
        <taxon>Parathielavia</taxon>
    </lineage>
</organism>
<gene>
    <name evidence="7" type="ORF">N657DRAFT_644992</name>
</gene>
<dbReference type="Pfam" id="PF25151">
    <property type="entry name" value="TPR_Trm732_C"/>
    <property type="match status" value="1"/>
</dbReference>
<comment type="similarity">
    <text evidence="1">Belongs to the THADA family.</text>
</comment>
<dbReference type="GO" id="GO:0005829">
    <property type="term" value="C:cytosol"/>
    <property type="evidence" value="ECO:0007669"/>
    <property type="project" value="TreeGrafter"/>
</dbReference>
<comment type="caution">
    <text evidence="7">The sequence shown here is derived from an EMBL/GenBank/DDBJ whole genome shotgun (WGS) entry which is preliminary data.</text>
</comment>
<feature type="domain" description="tRNA (32-2'-O)-methyltransferase regulator THADA-like TPR repeats region" evidence="5">
    <location>
        <begin position="249"/>
        <end position="546"/>
    </location>
</feature>
<protein>
    <recommendedName>
        <fullName evidence="9">DUF2428 domain-containing protein</fullName>
    </recommendedName>
</protein>
<keyword evidence="2" id="KW-0819">tRNA processing</keyword>
<dbReference type="EMBL" id="MU853228">
    <property type="protein sequence ID" value="KAK4123448.1"/>
    <property type="molecule type" value="Genomic_DNA"/>
</dbReference>
<evidence type="ECO:0000259" key="6">
    <source>
        <dbReference type="Pfam" id="PF25151"/>
    </source>
</evidence>
<dbReference type="RefSeq" id="XP_062647219.1">
    <property type="nucleotide sequence ID" value="XM_062792857.1"/>
</dbReference>
<evidence type="ECO:0000259" key="5">
    <source>
        <dbReference type="Pfam" id="PF25150"/>
    </source>
</evidence>
<dbReference type="GO" id="GO:0030488">
    <property type="term" value="P:tRNA methylation"/>
    <property type="evidence" value="ECO:0007669"/>
    <property type="project" value="TreeGrafter"/>
</dbReference>
<dbReference type="InterPro" id="IPR056842">
    <property type="entry name" value="THADA-like_TPR_C"/>
</dbReference>
<dbReference type="PANTHER" id="PTHR14387">
    <property type="entry name" value="THADA/DEATH RECEPTOR INTERACTING PROTEIN"/>
    <property type="match status" value="1"/>
</dbReference>
<dbReference type="Pfam" id="PF25150">
    <property type="entry name" value="TPR_Trm732"/>
    <property type="match status" value="1"/>
</dbReference>
<evidence type="ECO:0000256" key="3">
    <source>
        <dbReference type="SAM" id="Coils"/>
    </source>
</evidence>
<reference evidence="7" key="2">
    <citation type="submission" date="2023-05" db="EMBL/GenBank/DDBJ databases">
        <authorList>
            <consortium name="Lawrence Berkeley National Laboratory"/>
            <person name="Steindorff A."/>
            <person name="Hensen N."/>
            <person name="Bonometti L."/>
            <person name="Westerberg I."/>
            <person name="Brannstrom I.O."/>
            <person name="Guillou S."/>
            <person name="Cros-Aarteil S."/>
            <person name="Calhoun S."/>
            <person name="Haridas S."/>
            <person name="Kuo A."/>
            <person name="Mondo S."/>
            <person name="Pangilinan J."/>
            <person name="Riley R."/>
            <person name="Labutti K."/>
            <person name="Andreopoulos B."/>
            <person name="Lipzen A."/>
            <person name="Chen C."/>
            <person name="Yanf M."/>
            <person name="Daum C."/>
            <person name="Ng V."/>
            <person name="Clum A."/>
            <person name="Ohm R."/>
            <person name="Martin F."/>
            <person name="Silar P."/>
            <person name="Natvig D."/>
            <person name="Lalanne C."/>
            <person name="Gautier V."/>
            <person name="Ament-Velasquez S.L."/>
            <person name="Kruys A."/>
            <person name="Hutchinson M.I."/>
            <person name="Powell A.J."/>
            <person name="Barry K."/>
            <person name="Miller A.N."/>
            <person name="Grigoriev I.V."/>
            <person name="Debuchy R."/>
            <person name="Gladieux P."/>
            <person name="Thoren M.H."/>
            <person name="Johannesson H."/>
        </authorList>
    </citation>
    <scope>NUCLEOTIDE SEQUENCE</scope>
    <source>
        <strain evidence="7">CBS 731.68</strain>
    </source>
</reference>
<keyword evidence="8" id="KW-1185">Reference proteome</keyword>
<dbReference type="SUPFAM" id="SSF48371">
    <property type="entry name" value="ARM repeat"/>
    <property type="match status" value="1"/>
</dbReference>
<dbReference type="Gene3D" id="1.25.10.10">
    <property type="entry name" value="Leucine-rich Repeat Variant"/>
    <property type="match status" value="1"/>
</dbReference>
<dbReference type="GeneID" id="87829626"/>
<evidence type="ECO:0000313" key="8">
    <source>
        <dbReference type="Proteomes" id="UP001302602"/>
    </source>
</evidence>
<dbReference type="PANTHER" id="PTHR14387:SF0">
    <property type="entry name" value="DUF2428 DOMAIN-CONTAINING PROTEIN"/>
    <property type="match status" value="1"/>
</dbReference>
<dbReference type="InterPro" id="IPR011989">
    <property type="entry name" value="ARM-like"/>
</dbReference>
<keyword evidence="3" id="KW-0175">Coiled coil</keyword>
<dbReference type="InterPro" id="IPR019442">
    <property type="entry name" value="THADA/TRM732_DUF2428"/>
</dbReference>
<feature type="domain" description="tRNA (32-2'-O)-methyltransferase regulator THADA-like C-terminal TPR repeats region" evidence="6">
    <location>
        <begin position="918"/>
        <end position="1067"/>
    </location>
</feature>
<dbReference type="Pfam" id="PF10350">
    <property type="entry name" value="DUF2428"/>
    <property type="match status" value="1"/>
</dbReference>
<evidence type="ECO:0000256" key="1">
    <source>
        <dbReference type="ARBA" id="ARBA00010409"/>
    </source>
</evidence>
<dbReference type="Proteomes" id="UP001302602">
    <property type="component" value="Unassembled WGS sequence"/>
</dbReference>
<evidence type="ECO:0000313" key="7">
    <source>
        <dbReference type="EMBL" id="KAK4123448.1"/>
    </source>
</evidence>
<dbReference type="InterPro" id="IPR056843">
    <property type="entry name" value="THADA-like_TPR"/>
</dbReference>
<proteinExistence type="inferred from homology"/>
<name>A0AAN6TZ51_9PEZI</name>
<dbReference type="InterPro" id="IPR051954">
    <property type="entry name" value="tRNA_methyltransferase_THADA"/>
</dbReference>
<sequence length="1554" mass="172439">MDVPRNEPAETQLSLDRLDPAIFENASTITDWLLSQAEDALPRLAEAIFQKLLQEASQSRRYHGTGHACVKLCSFVQQCAKSSDEALRQWAFTEALSKTLFHFYLEWYEHDPHRALRLVLDVLVASSTSNPCPSTGRVVKDYILKTLVSIVTRKSAQQFTKSGLQCLDHFLGKKVVNLTDVALRYEELDPSVADLPRLSLWRSFAFHIFSWMKLTYVCPLAGKVLVHVFRGLNTAAPDNTIPDAEGFTLEIWRRWLHDALIQNPDILEDIKNYVLAPMFKTDRSSSLRLLEMSNRSQPVPSADQELSSQGLLLQLATLELGKKYGLVEEPSSDNVESEQLTATTIMLRGTLLDKLLAHPSVSVRSSAFSLLVSSQATTKPFSETAFCLLRKHLAAFHADYDAKVRNEVLGHAKNLIRRAKNVITVAQRSLSSHQSTGNGVRPPAKKKFGPEVALKDAVEARVVLDRHEEFLGWYMDFLKNELLPTASYQRHIAAVKAALLLLRVGKHAGVTDDSIDEDMARLISSNFTWVRLLLDLLLDPFDDVRDSAATLLSLLPPKVEEDDTAISLDLPQVLKEFCSRAGKLADRTGRADHGDGAARSQGLLCSWLSKQESQLALLSDILERVESKISKAEGDLGHAAIESPLHADFAAISYVWQVLSKGIYSDEQLEVLHHLQRRIFFCARQIWLTVKHVLCDDSPEGHLPEELEDIDGLDTKDLLSYSFRAVHESSNLLRLLVGTLRLKNVAGVPHPPLDVFRETGYLTFEQLSSLRHRGAFSTVSYTFTTCCQLTQILKGVYTDIDESEDLLREWYSGAINCIMTQASTTRRSAGIPSLVAAVLSANAASPSFDEVYGTLEKIGSRSVKMSETDGSNLPQVHALNSLREIFRSSLLSKRAEGYLARTLHLAATSLKSEVWAIRNCGLLLLRSLIDCLLGTGESKASIESGWDGHSIRISYNKYPTLPSVILNLLRSVDETIHQVTQSGAAEAVFPALDIIRRAGPPEEHRSELRTHIEGYLGSRLWHVREIAARTLCSFLLQEDWAREIGRLLAESGNRTNRLHGALLTTRFVLERKADLGIKFESELAAVEILLEQLAQKHGSFKQCAELQAAYLEVLNVLASLGFREHIAKITLPEALTARSGASSALLDLHASLKLVYDTAGCGDVDTLRLRFTKTLSRDINTATRMLEMIPEAWKQVDSESARPGLCQLYLEACNVPSAPEVRTQALTNLGSLMDSMLRRREYAGLPRPEQLNRLWAQLCGGEINPALSCAVIETSGTIISALLSCDPDNLPYMEQRLRSWGNMLRECLGVDNPFDTRYSAAVALKSFLTRKGSLDHDDRYLPVLAALYDSLIDDDDEIRQAAASAASSLIGTPAVAPTAADRLVIWLQEHFGDSNEFRSRVVCRMVGQRYSPDGQLVAAEEQLRQAMDFDDSLFAAEDQNLFIDEVRETTRWRGPFERLQLSSSEASVGCLKTWVQDGLRCLIGLAAERDGPLGWTSDQHVFAVCARVLLCAVAICRTGEDAGIAGLLTEFRAVGERASIHGSLLEMAKLETVA</sequence>
<dbReference type="InterPro" id="IPR016024">
    <property type="entry name" value="ARM-type_fold"/>
</dbReference>
<feature type="coiled-coil region" evidence="3">
    <location>
        <begin position="608"/>
        <end position="635"/>
    </location>
</feature>
<dbReference type="Pfam" id="PF26523">
    <property type="entry name" value="Trm732_C"/>
    <property type="match status" value="1"/>
</dbReference>
<evidence type="ECO:0000256" key="2">
    <source>
        <dbReference type="ARBA" id="ARBA00022694"/>
    </source>
</evidence>
<feature type="domain" description="DUF2428" evidence="4">
    <location>
        <begin position="675"/>
        <end position="916"/>
    </location>
</feature>
<reference evidence="7" key="1">
    <citation type="journal article" date="2023" name="Mol. Phylogenet. Evol.">
        <title>Genome-scale phylogeny and comparative genomics of the fungal order Sordariales.</title>
        <authorList>
            <person name="Hensen N."/>
            <person name="Bonometti L."/>
            <person name="Westerberg I."/>
            <person name="Brannstrom I.O."/>
            <person name="Guillou S."/>
            <person name="Cros-Aarteil S."/>
            <person name="Calhoun S."/>
            <person name="Haridas S."/>
            <person name="Kuo A."/>
            <person name="Mondo S."/>
            <person name="Pangilinan J."/>
            <person name="Riley R."/>
            <person name="LaButti K."/>
            <person name="Andreopoulos B."/>
            <person name="Lipzen A."/>
            <person name="Chen C."/>
            <person name="Yan M."/>
            <person name="Daum C."/>
            <person name="Ng V."/>
            <person name="Clum A."/>
            <person name="Steindorff A."/>
            <person name="Ohm R.A."/>
            <person name="Martin F."/>
            <person name="Silar P."/>
            <person name="Natvig D.O."/>
            <person name="Lalanne C."/>
            <person name="Gautier V."/>
            <person name="Ament-Velasquez S.L."/>
            <person name="Kruys A."/>
            <person name="Hutchinson M.I."/>
            <person name="Powell A.J."/>
            <person name="Barry K."/>
            <person name="Miller A.N."/>
            <person name="Grigoriev I.V."/>
            <person name="Debuchy R."/>
            <person name="Gladieux P."/>
            <person name="Hiltunen Thoren M."/>
            <person name="Johannesson H."/>
        </authorList>
    </citation>
    <scope>NUCLEOTIDE SEQUENCE</scope>
    <source>
        <strain evidence="7">CBS 731.68</strain>
    </source>
</reference>